<keyword evidence="3 5" id="KW-1133">Transmembrane helix</keyword>
<dbReference type="InterPro" id="IPR038665">
    <property type="entry name" value="Voltage-dep_anion_channel_sf"/>
</dbReference>
<proteinExistence type="predicted"/>
<dbReference type="PANTHER" id="PTHR37955:SF1">
    <property type="entry name" value="DEP DOMAIN-CONTAINING PROTEIN"/>
    <property type="match status" value="1"/>
</dbReference>
<dbReference type="GO" id="GO:0005886">
    <property type="term" value="C:plasma membrane"/>
    <property type="evidence" value="ECO:0007669"/>
    <property type="project" value="TreeGrafter"/>
</dbReference>
<dbReference type="InterPro" id="IPR004695">
    <property type="entry name" value="SLAC1/Mae1/Ssu1/TehA"/>
</dbReference>
<feature type="transmembrane region" description="Helical" evidence="5">
    <location>
        <begin position="41"/>
        <end position="66"/>
    </location>
</feature>
<dbReference type="EMBL" id="NPEU01000003">
    <property type="protein sequence ID" value="RAI42175.1"/>
    <property type="molecule type" value="Genomic_DNA"/>
</dbReference>
<keyword evidence="7" id="KW-1185">Reference proteome</keyword>
<dbReference type="GO" id="GO:0046583">
    <property type="term" value="F:monoatomic cation efflux transmembrane transporter activity"/>
    <property type="evidence" value="ECO:0007669"/>
    <property type="project" value="TreeGrafter"/>
</dbReference>
<dbReference type="NCBIfam" id="NF008032">
    <property type="entry name" value="PRK10764.1"/>
    <property type="match status" value="1"/>
</dbReference>
<feature type="transmembrane region" description="Helical" evidence="5">
    <location>
        <begin position="227"/>
        <end position="244"/>
    </location>
</feature>
<feature type="transmembrane region" description="Helical" evidence="5">
    <location>
        <begin position="12"/>
        <end position="29"/>
    </location>
</feature>
<organism evidence="6 7">
    <name type="scientific">Rhodoplanes elegans</name>
    <dbReference type="NCBI Taxonomy" id="29408"/>
    <lineage>
        <taxon>Bacteria</taxon>
        <taxon>Pseudomonadati</taxon>
        <taxon>Pseudomonadota</taxon>
        <taxon>Alphaproteobacteria</taxon>
        <taxon>Hyphomicrobiales</taxon>
        <taxon>Nitrobacteraceae</taxon>
        <taxon>Rhodoplanes</taxon>
    </lineage>
</organism>
<reference evidence="6 7" key="1">
    <citation type="submission" date="2017-07" db="EMBL/GenBank/DDBJ databases">
        <title>Draft Genome Sequences of Select Purple Nonsulfur Bacteria.</title>
        <authorList>
            <person name="Lasarre B."/>
            <person name="Mckinlay J.B."/>
        </authorList>
    </citation>
    <scope>NUCLEOTIDE SEQUENCE [LARGE SCALE GENOMIC DNA]</scope>
    <source>
        <strain evidence="6 7">DSM 11907</strain>
    </source>
</reference>
<feature type="transmembrane region" description="Helical" evidence="5">
    <location>
        <begin position="251"/>
        <end position="273"/>
    </location>
</feature>
<evidence type="ECO:0000313" key="7">
    <source>
        <dbReference type="Proteomes" id="UP000248863"/>
    </source>
</evidence>
<comment type="subcellular location">
    <subcellularLocation>
        <location evidence="1">Membrane</location>
        <topology evidence="1">Multi-pass membrane protein</topology>
    </subcellularLocation>
</comment>
<keyword evidence="2 5" id="KW-0812">Transmembrane</keyword>
<accession>A0A327KXC6</accession>
<dbReference type="InterPro" id="IPR039264">
    <property type="entry name" value="TehA"/>
</dbReference>
<dbReference type="AlphaFoldDB" id="A0A327KXC6"/>
<feature type="transmembrane region" description="Helical" evidence="5">
    <location>
        <begin position="78"/>
        <end position="99"/>
    </location>
</feature>
<dbReference type="OrthoDB" id="309023at2"/>
<dbReference type="PANTHER" id="PTHR37955">
    <property type="entry name" value="TELLURITE RESISTANCE PROTEIN TEHA"/>
    <property type="match status" value="1"/>
</dbReference>
<feature type="transmembrane region" description="Helical" evidence="5">
    <location>
        <begin position="144"/>
        <end position="162"/>
    </location>
</feature>
<evidence type="ECO:0000313" key="6">
    <source>
        <dbReference type="EMBL" id="RAI42175.1"/>
    </source>
</evidence>
<sequence>MSGPRSLVSRVPASFFGMVLGLVGLGSAWRAAHQVWGLPAVVGEALMLAGGLVWAVLVVLFAAKWLVTPDDAAAEARHPVQCCFIGLAGVATMLVGIALEPYARPAALAMFTVGAAFTLAFGLWRTGVLWQGARDPAASTPVLYLPTVAGSSVMAIGLSALGHPEWGRLCFGAGVLSWLAIESVLLFRLYTAPEMPVPLRPTLGIQLAPPTVGATAYLSVTSGPPDLIAFVLVGYGLVQLLLLVRLSRWIFAGGVGASAWGVTFGLTALAGTMVRLVGRGDTGPMAVLAPGVLTLVTIAIAGLALRTLWLLVAGRLLPPATPTVPAAAAVPLAGTR</sequence>
<evidence type="ECO:0000256" key="2">
    <source>
        <dbReference type="ARBA" id="ARBA00022692"/>
    </source>
</evidence>
<comment type="caution">
    <text evidence="6">The sequence shown here is derived from an EMBL/GenBank/DDBJ whole genome shotgun (WGS) entry which is preliminary data.</text>
</comment>
<evidence type="ECO:0000256" key="1">
    <source>
        <dbReference type="ARBA" id="ARBA00004141"/>
    </source>
</evidence>
<evidence type="ECO:0000256" key="4">
    <source>
        <dbReference type="ARBA" id="ARBA00023136"/>
    </source>
</evidence>
<dbReference type="CDD" id="cd09324">
    <property type="entry name" value="TDT_TehA"/>
    <property type="match status" value="1"/>
</dbReference>
<keyword evidence="4 5" id="KW-0472">Membrane</keyword>
<dbReference type="RefSeq" id="WP_111355108.1">
    <property type="nucleotide sequence ID" value="NZ_NHSK01000106.1"/>
</dbReference>
<feature type="transmembrane region" description="Helical" evidence="5">
    <location>
        <begin position="169"/>
        <end position="190"/>
    </location>
</feature>
<dbReference type="Proteomes" id="UP000248863">
    <property type="component" value="Unassembled WGS sequence"/>
</dbReference>
<protein>
    <submittedName>
        <fullName evidence="6">Dicarboxylate transporter/tellurite-resistance protein TehA</fullName>
    </submittedName>
</protein>
<evidence type="ECO:0000256" key="5">
    <source>
        <dbReference type="SAM" id="Phobius"/>
    </source>
</evidence>
<dbReference type="Pfam" id="PF03595">
    <property type="entry name" value="SLAC1"/>
    <property type="match status" value="1"/>
</dbReference>
<name>A0A327KXC6_9BRAD</name>
<feature type="transmembrane region" description="Helical" evidence="5">
    <location>
        <begin position="285"/>
        <end position="305"/>
    </location>
</feature>
<dbReference type="InterPro" id="IPR052951">
    <property type="entry name" value="Tellurite_res_ion_channel"/>
</dbReference>
<dbReference type="Gene3D" id="1.50.10.150">
    <property type="entry name" value="Voltage-dependent anion channel"/>
    <property type="match status" value="1"/>
</dbReference>
<evidence type="ECO:0000256" key="3">
    <source>
        <dbReference type="ARBA" id="ARBA00022989"/>
    </source>
</evidence>
<feature type="transmembrane region" description="Helical" evidence="5">
    <location>
        <begin position="106"/>
        <end position="124"/>
    </location>
</feature>
<gene>
    <name evidence="6" type="ORF">CH338_00640</name>
</gene>